<dbReference type="InterPro" id="IPR009057">
    <property type="entry name" value="Homeodomain-like_sf"/>
</dbReference>
<evidence type="ECO:0000313" key="3">
    <source>
        <dbReference type="EMBL" id="CAL5995870.1"/>
    </source>
</evidence>
<reference evidence="3 4" key="2">
    <citation type="submission" date="2024-07" db="EMBL/GenBank/DDBJ databases">
        <authorList>
            <person name="Akdeniz Z."/>
        </authorList>
    </citation>
    <scope>NUCLEOTIDE SEQUENCE [LARGE SCALE GENOMIC DNA]</scope>
</reference>
<protein>
    <submittedName>
        <fullName evidence="2">Myb-like DNA-binding domain-containing protein</fullName>
    </submittedName>
    <submittedName>
        <fullName evidence="3">Myb-like_DNA-binding domain-containing protein</fullName>
    </submittedName>
</protein>
<gene>
    <name evidence="3" type="ORF">HINF_LOCUS14322</name>
    <name evidence="2" type="ORF">HINF_LOCUS48833</name>
</gene>
<proteinExistence type="predicted"/>
<evidence type="ECO:0000313" key="2">
    <source>
        <dbReference type="EMBL" id="CAI9961188.1"/>
    </source>
</evidence>
<accession>A0AA86QWQ7</accession>
<keyword evidence="2" id="KW-0238">DNA-binding</keyword>
<feature type="domain" description="Myb-like" evidence="1">
    <location>
        <begin position="11"/>
        <end position="57"/>
    </location>
</feature>
<dbReference type="EMBL" id="CATOUU010000937">
    <property type="protein sequence ID" value="CAI9961188.1"/>
    <property type="molecule type" value="Genomic_DNA"/>
</dbReference>
<evidence type="ECO:0000313" key="4">
    <source>
        <dbReference type="Proteomes" id="UP001642409"/>
    </source>
</evidence>
<dbReference type="Gene3D" id="1.10.10.60">
    <property type="entry name" value="Homeodomain-like"/>
    <property type="match status" value="1"/>
</dbReference>
<dbReference type="Pfam" id="PF00249">
    <property type="entry name" value="Myb_DNA-binding"/>
    <property type="match status" value="1"/>
</dbReference>
<dbReference type="InterPro" id="IPR001005">
    <property type="entry name" value="SANT/Myb"/>
</dbReference>
<dbReference type="GO" id="GO:0003677">
    <property type="term" value="F:DNA binding"/>
    <property type="evidence" value="ECO:0007669"/>
    <property type="project" value="UniProtKB-KW"/>
</dbReference>
<dbReference type="SUPFAM" id="SSF46689">
    <property type="entry name" value="Homeodomain-like"/>
    <property type="match status" value="1"/>
</dbReference>
<dbReference type="PROSITE" id="PS50090">
    <property type="entry name" value="MYB_LIKE"/>
    <property type="match status" value="1"/>
</dbReference>
<dbReference type="Proteomes" id="UP001642409">
    <property type="component" value="Unassembled WGS sequence"/>
</dbReference>
<reference evidence="2" key="1">
    <citation type="submission" date="2023-06" db="EMBL/GenBank/DDBJ databases">
        <authorList>
            <person name="Kurt Z."/>
        </authorList>
    </citation>
    <scope>NUCLEOTIDE SEQUENCE</scope>
</reference>
<keyword evidence="4" id="KW-1185">Reference proteome</keyword>
<dbReference type="SMART" id="SM00717">
    <property type="entry name" value="SANT"/>
    <property type="match status" value="2"/>
</dbReference>
<name>A0AA86QWQ7_9EUKA</name>
<organism evidence="2">
    <name type="scientific">Hexamita inflata</name>
    <dbReference type="NCBI Taxonomy" id="28002"/>
    <lineage>
        <taxon>Eukaryota</taxon>
        <taxon>Metamonada</taxon>
        <taxon>Diplomonadida</taxon>
        <taxon>Hexamitidae</taxon>
        <taxon>Hexamitinae</taxon>
        <taxon>Hexamita</taxon>
    </lineage>
</organism>
<dbReference type="CDD" id="cd00167">
    <property type="entry name" value="SANT"/>
    <property type="match status" value="1"/>
</dbReference>
<dbReference type="AlphaFoldDB" id="A0AA86QWQ7"/>
<comment type="caution">
    <text evidence="2">The sequence shown here is derived from an EMBL/GenBank/DDBJ whole genome shotgun (WGS) entry which is preliminary data.</text>
</comment>
<dbReference type="EMBL" id="CAXDID020000033">
    <property type="protein sequence ID" value="CAL5995870.1"/>
    <property type="molecule type" value="Genomic_DNA"/>
</dbReference>
<sequence length="187" mass="22452">MKKDKTRIYQSWSREEKEKLKSMVSKQQGVSTNWEFICSNFKGRTLNQVKSMYNAVMRQAGKEKHRYEWDPKEVYFLFNTVFNMGKQWVQISKLKPFSHLDADQLRLKFHFTKKLIEQDPKLRFQVMEVLKYRKQLIKSRHKDIEPVVPVEIHISNLKNIAVMEIVENEEAFINQMLPVLSKLMQNQ</sequence>
<evidence type="ECO:0000259" key="1">
    <source>
        <dbReference type="PROSITE" id="PS50090"/>
    </source>
</evidence>